<dbReference type="InterPro" id="IPR001492">
    <property type="entry name" value="Flagellin"/>
</dbReference>
<evidence type="ECO:0000313" key="8">
    <source>
        <dbReference type="Proteomes" id="UP000291151"/>
    </source>
</evidence>
<dbReference type="AlphaFoldDB" id="A0A4P6UTJ1"/>
<dbReference type="EMBL" id="CP036528">
    <property type="protein sequence ID" value="QBK25356.1"/>
    <property type="molecule type" value="Genomic_DNA"/>
</dbReference>
<proteinExistence type="inferred from homology"/>
<dbReference type="InterPro" id="IPR042187">
    <property type="entry name" value="Flagellin_C_sub2"/>
</dbReference>
<dbReference type="PRINTS" id="PR00207">
    <property type="entry name" value="FLAGELLIN"/>
</dbReference>
<protein>
    <recommendedName>
        <fullName evidence="2 4">Flagellin</fullName>
    </recommendedName>
</protein>
<dbReference type="Pfam" id="PF00700">
    <property type="entry name" value="Flagellin_C"/>
    <property type="match status" value="1"/>
</dbReference>
<evidence type="ECO:0000256" key="1">
    <source>
        <dbReference type="ARBA" id="ARBA00005709"/>
    </source>
</evidence>
<dbReference type="GO" id="GO:0005576">
    <property type="term" value="C:extracellular region"/>
    <property type="evidence" value="ECO:0007669"/>
    <property type="project" value="UniProtKB-SubCell"/>
</dbReference>
<name>A0A4P6UTJ1_9BACL</name>
<feature type="domain" description="Flagellin N-terminal" evidence="5">
    <location>
        <begin position="12"/>
        <end position="137"/>
    </location>
</feature>
<dbReference type="PANTHER" id="PTHR42792">
    <property type="entry name" value="FLAGELLIN"/>
    <property type="match status" value="1"/>
</dbReference>
<evidence type="ECO:0000259" key="5">
    <source>
        <dbReference type="Pfam" id="PF00669"/>
    </source>
</evidence>
<keyword evidence="4" id="KW-0964">Secreted</keyword>
<comment type="subcellular location">
    <subcellularLocation>
        <location evidence="4">Secreted</location>
    </subcellularLocation>
    <subcellularLocation>
        <location evidence="4">Bacterial flagellum</location>
    </subcellularLocation>
</comment>
<sequence>MRIQDKSWMTYASNRVAKTESSITKTLEKLSGGDKIVRASLNASGLSISETMRTQIRGLSRAQQNIQDGLSVLEVTDEGLQSVNKILLRTRELAVQAASDTLTDEDRSLAQTEVDQLMESIDKTAEYMEFNTQKILGENRPLYIHVGANSNQNLAIDTVDVSTKKLGLENASLETREKANKLIQDIDNALEYVSKNLAKTGASYNRLSMKHENASRVQESIQKSESLLRDPDMATEMVDFVKQQIIQQGEQLLIKNTNEKVRAVLNLFN</sequence>
<dbReference type="RefSeq" id="WP_208651743.1">
    <property type="nucleotide sequence ID" value="NZ_CP036528.1"/>
</dbReference>
<comment type="function">
    <text evidence="4">Flagellin is the subunit protein which polymerizes to form the filaments of bacterial flagella.</text>
</comment>
<gene>
    <name evidence="7" type="ORF">DKZ56_05500</name>
</gene>
<evidence type="ECO:0000256" key="4">
    <source>
        <dbReference type="RuleBase" id="RU362073"/>
    </source>
</evidence>
<keyword evidence="7" id="KW-0969">Cilium</keyword>
<evidence type="ECO:0000256" key="2">
    <source>
        <dbReference type="ARBA" id="ARBA00020110"/>
    </source>
</evidence>
<dbReference type="Gene3D" id="1.20.1330.10">
    <property type="entry name" value="f41 fragment of flagellin, N-terminal domain"/>
    <property type="match status" value="1"/>
</dbReference>
<dbReference type="GO" id="GO:0009288">
    <property type="term" value="C:bacterial-type flagellum"/>
    <property type="evidence" value="ECO:0007669"/>
    <property type="project" value="UniProtKB-SubCell"/>
</dbReference>
<dbReference type="SUPFAM" id="SSF64518">
    <property type="entry name" value="Phase 1 flagellin"/>
    <property type="match status" value="1"/>
</dbReference>
<keyword evidence="7" id="KW-0282">Flagellum</keyword>
<evidence type="ECO:0000256" key="3">
    <source>
        <dbReference type="ARBA" id="ARBA00023143"/>
    </source>
</evidence>
<organism evidence="7 8">
    <name type="scientific">Ureibacillus thermophilus</name>
    <dbReference type="NCBI Taxonomy" id="367743"/>
    <lineage>
        <taxon>Bacteria</taxon>
        <taxon>Bacillati</taxon>
        <taxon>Bacillota</taxon>
        <taxon>Bacilli</taxon>
        <taxon>Bacillales</taxon>
        <taxon>Caryophanaceae</taxon>
        <taxon>Ureibacillus</taxon>
    </lineage>
</organism>
<dbReference type="GO" id="GO:0005198">
    <property type="term" value="F:structural molecule activity"/>
    <property type="evidence" value="ECO:0007669"/>
    <property type="project" value="UniProtKB-UniRule"/>
</dbReference>
<accession>A0A4P6UTJ1</accession>
<dbReference type="Gene3D" id="6.10.10.10">
    <property type="entry name" value="Flagellar export chaperone, C-terminal domain"/>
    <property type="match status" value="1"/>
</dbReference>
<dbReference type="InterPro" id="IPR001029">
    <property type="entry name" value="Flagellin_N"/>
</dbReference>
<dbReference type="Proteomes" id="UP000291151">
    <property type="component" value="Chromosome"/>
</dbReference>
<reference evidence="7 8" key="1">
    <citation type="submission" date="2019-02" db="EMBL/GenBank/DDBJ databases">
        <title>Ureibacillus thermophilus.</title>
        <authorList>
            <person name="Sunny J.S."/>
            <person name="Natarajan A."/>
            <person name="Saleena L.M."/>
        </authorList>
    </citation>
    <scope>NUCLEOTIDE SEQUENCE [LARGE SCALE GENOMIC DNA]</scope>
    <source>
        <strain evidence="7 8">LM102</strain>
    </source>
</reference>
<comment type="similarity">
    <text evidence="1 4">Belongs to the bacterial flagellin family.</text>
</comment>
<dbReference type="KEGG" id="uth:DKZ56_05500"/>
<dbReference type="Pfam" id="PF00669">
    <property type="entry name" value="Flagellin_N"/>
    <property type="match status" value="1"/>
</dbReference>
<evidence type="ECO:0000259" key="6">
    <source>
        <dbReference type="Pfam" id="PF00700"/>
    </source>
</evidence>
<dbReference type="InterPro" id="IPR046358">
    <property type="entry name" value="Flagellin_C"/>
</dbReference>
<evidence type="ECO:0000313" key="7">
    <source>
        <dbReference type="EMBL" id="QBK25356.1"/>
    </source>
</evidence>
<keyword evidence="8" id="KW-1185">Reference proteome</keyword>
<dbReference type="PANTHER" id="PTHR42792:SF2">
    <property type="entry name" value="FLAGELLIN"/>
    <property type="match status" value="1"/>
</dbReference>
<keyword evidence="3 4" id="KW-0975">Bacterial flagellum</keyword>
<keyword evidence="7" id="KW-0966">Cell projection</keyword>
<feature type="domain" description="Flagellin C-terminal" evidence="6">
    <location>
        <begin position="183"/>
        <end position="268"/>
    </location>
</feature>